<evidence type="ECO:0000256" key="1">
    <source>
        <dbReference type="ARBA" id="ARBA00001737"/>
    </source>
</evidence>
<comment type="catalytic activity">
    <reaction evidence="1">
        <text>L-fuconate = 2-dehydro-3-deoxy-L-fuconate + H2O</text>
        <dbReference type="Rhea" id="RHEA:22772"/>
        <dbReference type="ChEBI" id="CHEBI:15377"/>
        <dbReference type="ChEBI" id="CHEBI:21291"/>
        <dbReference type="ChEBI" id="CHEBI:37448"/>
        <dbReference type="EC" id="4.2.1.68"/>
    </reaction>
</comment>
<dbReference type="CDD" id="cd03324">
    <property type="entry name" value="rTSbeta_L-fuconate_dehydratase"/>
    <property type="match status" value="1"/>
</dbReference>
<evidence type="ECO:0000256" key="3">
    <source>
        <dbReference type="ARBA" id="ARBA00013142"/>
    </source>
</evidence>
<comment type="cofactor">
    <cofactor evidence="2">
        <name>Mg(2+)</name>
        <dbReference type="ChEBI" id="CHEBI:18420"/>
    </cofactor>
</comment>
<dbReference type="InterPro" id="IPR013342">
    <property type="entry name" value="Mandelate_racemase_C"/>
</dbReference>
<evidence type="ECO:0000256" key="6">
    <source>
        <dbReference type="ARBA" id="ARBA00023239"/>
    </source>
</evidence>
<dbReference type="Pfam" id="PF02746">
    <property type="entry name" value="MR_MLE_N"/>
    <property type="match status" value="1"/>
</dbReference>
<dbReference type="SFLD" id="SFLDF00111">
    <property type="entry name" value="L-fuconate_dehydratase"/>
    <property type="match status" value="1"/>
</dbReference>
<reference evidence="9" key="1">
    <citation type="journal article" date="2019" name="Int. J. Syst. Evol. Microbiol.">
        <title>The Global Catalogue of Microorganisms (GCM) 10K type strain sequencing project: providing services to taxonomists for standard genome sequencing and annotation.</title>
        <authorList>
            <consortium name="The Broad Institute Genomics Platform"/>
            <consortium name="The Broad Institute Genome Sequencing Center for Infectious Disease"/>
            <person name="Wu L."/>
            <person name="Ma J."/>
        </authorList>
    </citation>
    <scope>NUCLEOTIDE SEQUENCE [LARGE SCALE GENOMIC DNA]</scope>
    <source>
        <strain evidence="9">JCM 16114</strain>
    </source>
</reference>
<sequence>MAAATADGGAVAGGAHEVAGGTHKVAGGADEVAGGADEVAGEAYDVAGGAYEVAGGAYEVAGGAYRIVGMETHDVRFPTSRELDGSDAMNPDPDYSAAYVVLKTDDGYEGHGFAFTIGRGNDIQTTAISALAPYVIGKDVEDLGALYRDMVGDSQLRWLGPEKGVMHMAISAVVNALWDLKAKRAGRPLWRLLAEMPPEEIVELIDFRYLSDALTKDEALEILKRNEAGKSERIERLIQEGYPAYTTSPGWLGYDDEKLRRLCKEALEQGFGQIKLKVGADLEDDRRRFRVAREVCGPGFPIAIDANQRWDVGSAIEWVTALSEFRPHWVEEPTSPDDVLGHAAIARGIAPVAVATGEHVQNRIVFKQLLQAEAVSYVQIDSARVGGVNENLAILLLAAKFGVPVCPHAGGVGLCELVQHLSMFDYVAVTGTMDGRVIEYVDHLHEHFVDPVVIRDGRYVAPSLPGFSAQMHAESIAAHTFPGGEVWRDGGTA</sequence>
<dbReference type="SFLD" id="SFLDG00179">
    <property type="entry name" value="mandelate_racemase"/>
    <property type="match status" value="1"/>
</dbReference>
<dbReference type="SUPFAM" id="SSF54826">
    <property type="entry name" value="Enolase N-terminal domain-like"/>
    <property type="match status" value="1"/>
</dbReference>
<dbReference type="Proteomes" id="UP001499843">
    <property type="component" value="Unassembled WGS sequence"/>
</dbReference>
<gene>
    <name evidence="8" type="ORF">GCM10009850_087150</name>
</gene>
<dbReference type="InterPro" id="IPR046945">
    <property type="entry name" value="RHMD-like"/>
</dbReference>
<dbReference type="PANTHER" id="PTHR13794:SF58">
    <property type="entry name" value="MITOCHONDRIAL ENOLASE SUPERFAMILY MEMBER 1"/>
    <property type="match status" value="1"/>
</dbReference>
<evidence type="ECO:0000256" key="5">
    <source>
        <dbReference type="ARBA" id="ARBA00022842"/>
    </source>
</evidence>
<evidence type="ECO:0000259" key="7">
    <source>
        <dbReference type="SMART" id="SM00922"/>
    </source>
</evidence>
<keyword evidence="5" id="KW-0460">Magnesium</keyword>
<name>A0ABP5PNH4_9ACTN</name>
<dbReference type="InterPro" id="IPR036849">
    <property type="entry name" value="Enolase-like_C_sf"/>
</dbReference>
<dbReference type="EMBL" id="BAAAQX010000031">
    <property type="protein sequence ID" value="GAA2213253.1"/>
    <property type="molecule type" value="Genomic_DNA"/>
</dbReference>
<accession>A0ABP5PNH4</accession>
<dbReference type="InterPro" id="IPR029065">
    <property type="entry name" value="Enolase_C-like"/>
</dbReference>
<dbReference type="Gene3D" id="3.20.20.120">
    <property type="entry name" value="Enolase-like C-terminal domain"/>
    <property type="match status" value="1"/>
</dbReference>
<dbReference type="InterPro" id="IPR029017">
    <property type="entry name" value="Enolase-like_N"/>
</dbReference>
<evidence type="ECO:0000313" key="8">
    <source>
        <dbReference type="EMBL" id="GAA2213253.1"/>
    </source>
</evidence>
<proteinExistence type="predicted"/>
<keyword evidence="4" id="KW-0479">Metal-binding</keyword>
<dbReference type="PROSITE" id="PS00909">
    <property type="entry name" value="MR_MLE_2"/>
    <property type="match status" value="1"/>
</dbReference>
<dbReference type="Gene3D" id="3.30.390.10">
    <property type="entry name" value="Enolase-like, N-terminal domain"/>
    <property type="match status" value="1"/>
</dbReference>
<protein>
    <recommendedName>
        <fullName evidence="3">L-fuconate dehydratase</fullName>
        <ecNumber evidence="3">4.2.1.68</ecNumber>
    </recommendedName>
</protein>
<dbReference type="InterPro" id="IPR018110">
    <property type="entry name" value="Mandel_Rmase/mucon_lact_enz_CS"/>
</dbReference>
<keyword evidence="9" id="KW-1185">Reference proteome</keyword>
<dbReference type="SFLD" id="SFLDS00001">
    <property type="entry name" value="Enolase"/>
    <property type="match status" value="1"/>
</dbReference>
<dbReference type="PANTHER" id="PTHR13794">
    <property type="entry name" value="ENOLASE SUPERFAMILY, MANDELATE RACEMASE"/>
    <property type="match status" value="1"/>
</dbReference>
<dbReference type="InterPro" id="IPR034610">
    <property type="entry name" value="L-fuconate_dehydratase"/>
</dbReference>
<dbReference type="SUPFAM" id="SSF51604">
    <property type="entry name" value="Enolase C-terminal domain-like"/>
    <property type="match status" value="1"/>
</dbReference>
<comment type="caution">
    <text evidence="8">The sequence shown here is derived from an EMBL/GenBank/DDBJ whole genome shotgun (WGS) entry which is preliminary data.</text>
</comment>
<dbReference type="EC" id="4.2.1.68" evidence="3"/>
<dbReference type="InterPro" id="IPR013341">
    <property type="entry name" value="Mandelate_racemase_N_dom"/>
</dbReference>
<dbReference type="Pfam" id="PF13378">
    <property type="entry name" value="MR_MLE_C"/>
    <property type="match status" value="1"/>
</dbReference>
<evidence type="ECO:0000256" key="2">
    <source>
        <dbReference type="ARBA" id="ARBA00001946"/>
    </source>
</evidence>
<dbReference type="SMART" id="SM00922">
    <property type="entry name" value="MR_MLE"/>
    <property type="match status" value="1"/>
</dbReference>
<feature type="domain" description="Mandelate racemase/muconate lactonizing enzyme C-terminal" evidence="7">
    <location>
        <begin position="256"/>
        <end position="352"/>
    </location>
</feature>
<keyword evidence="6" id="KW-0456">Lyase</keyword>
<evidence type="ECO:0000313" key="9">
    <source>
        <dbReference type="Proteomes" id="UP001499843"/>
    </source>
</evidence>
<organism evidence="8 9">
    <name type="scientific">Nonomuraea monospora</name>
    <dbReference type="NCBI Taxonomy" id="568818"/>
    <lineage>
        <taxon>Bacteria</taxon>
        <taxon>Bacillati</taxon>
        <taxon>Actinomycetota</taxon>
        <taxon>Actinomycetes</taxon>
        <taxon>Streptosporangiales</taxon>
        <taxon>Streptosporangiaceae</taxon>
        <taxon>Nonomuraea</taxon>
    </lineage>
</organism>
<evidence type="ECO:0000256" key="4">
    <source>
        <dbReference type="ARBA" id="ARBA00022723"/>
    </source>
</evidence>